<name>A0A373A449_9ACTN</name>
<dbReference type="PRINTS" id="PR00598">
    <property type="entry name" value="HTHMARR"/>
</dbReference>
<dbReference type="PROSITE" id="PS50995">
    <property type="entry name" value="HTH_MARR_2"/>
    <property type="match status" value="1"/>
</dbReference>
<evidence type="ECO:0000313" key="2">
    <source>
        <dbReference type="EMBL" id="RGD62879.1"/>
    </source>
</evidence>
<evidence type="ECO:0000259" key="1">
    <source>
        <dbReference type="PROSITE" id="PS50995"/>
    </source>
</evidence>
<dbReference type="SUPFAM" id="SSF46785">
    <property type="entry name" value="Winged helix' DNA-binding domain"/>
    <property type="match status" value="1"/>
</dbReference>
<dbReference type="InterPro" id="IPR036388">
    <property type="entry name" value="WH-like_DNA-bd_sf"/>
</dbReference>
<reference evidence="2 3" key="1">
    <citation type="submission" date="2018-08" db="EMBL/GenBank/DDBJ databases">
        <title>Diversity &amp; Physiological Properties of Lignin-Decomposing Actinobacteria from Soil.</title>
        <authorList>
            <person name="Roh S.G."/>
            <person name="Kim S.B."/>
        </authorList>
    </citation>
    <scope>NUCLEOTIDE SEQUENCE [LARGE SCALE GENOMIC DNA]</scope>
    <source>
        <strain evidence="2 3">MMS17-GH009</strain>
    </source>
</reference>
<dbReference type="SMART" id="SM00347">
    <property type="entry name" value="HTH_MARR"/>
    <property type="match status" value="1"/>
</dbReference>
<dbReference type="InterPro" id="IPR036390">
    <property type="entry name" value="WH_DNA-bd_sf"/>
</dbReference>
<dbReference type="GO" id="GO:0006950">
    <property type="term" value="P:response to stress"/>
    <property type="evidence" value="ECO:0007669"/>
    <property type="project" value="TreeGrafter"/>
</dbReference>
<organism evidence="2 3">
    <name type="scientific">Kitasatospora xanthocidica</name>
    <dbReference type="NCBI Taxonomy" id="83382"/>
    <lineage>
        <taxon>Bacteria</taxon>
        <taxon>Bacillati</taxon>
        <taxon>Actinomycetota</taxon>
        <taxon>Actinomycetes</taxon>
        <taxon>Kitasatosporales</taxon>
        <taxon>Streptomycetaceae</taxon>
        <taxon>Kitasatospora</taxon>
    </lineage>
</organism>
<dbReference type="RefSeq" id="WP_074002600.1">
    <property type="nucleotide sequence ID" value="NZ_QVIG01000001.1"/>
</dbReference>
<evidence type="ECO:0000313" key="3">
    <source>
        <dbReference type="Proteomes" id="UP000263377"/>
    </source>
</evidence>
<dbReference type="InterPro" id="IPR039422">
    <property type="entry name" value="MarR/SlyA-like"/>
</dbReference>
<gene>
    <name evidence="2" type="ORF">DR950_14270</name>
</gene>
<feature type="domain" description="HTH marR-type" evidence="1">
    <location>
        <begin position="39"/>
        <end position="186"/>
    </location>
</feature>
<dbReference type="PANTHER" id="PTHR33164">
    <property type="entry name" value="TRANSCRIPTIONAL REGULATOR, MARR FAMILY"/>
    <property type="match status" value="1"/>
</dbReference>
<protein>
    <submittedName>
        <fullName evidence="2">MarR family transcriptional regulator</fullName>
    </submittedName>
</protein>
<dbReference type="AlphaFoldDB" id="A0A373A449"/>
<dbReference type="PANTHER" id="PTHR33164:SF43">
    <property type="entry name" value="HTH-TYPE TRANSCRIPTIONAL REPRESSOR YETL"/>
    <property type="match status" value="1"/>
</dbReference>
<keyword evidence="3" id="KW-1185">Reference proteome</keyword>
<sequence>MKQVHTSEEAAAGPLGRDAEGRLYDSRVRTAMGVFTKGGDTLALEAAAAARSAFHAVEKLRAHGSRGRGLSAGALDVLVRLGAASRTGGADGGGEPGLTVGELARAGGVSPRNATGLVDTLEREGLARRSPDPNDRRAVLVTATDEGLAWLEEFRAPTERAMAAVFRGFSAEELAQLRHLCLRLVENQQQIEQYLTAVPDGPGAEVS</sequence>
<dbReference type="EMBL" id="QVIG01000001">
    <property type="protein sequence ID" value="RGD62879.1"/>
    <property type="molecule type" value="Genomic_DNA"/>
</dbReference>
<proteinExistence type="predicted"/>
<dbReference type="Pfam" id="PF01047">
    <property type="entry name" value="MarR"/>
    <property type="match status" value="1"/>
</dbReference>
<dbReference type="Gene3D" id="1.10.10.10">
    <property type="entry name" value="Winged helix-like DNA-binding domain superfamily/Winged helix DNA-binding domain"/>
    <property type="match status" value="1"/>
</dbReference>
<dbReference type="InterPro" id="IPR000835">
    <property type="entry name" value="HTH_MarR-typ"/>
</dbReference>
<dbReference type="Proteomes" id="UP000263377">
    <property type="component" value="Unassembled WGS sequence"/>
</dbReference>
<comment type="caution">
    <text evidence="2">The sequence shown here is derived from an EMBL/GenBank/DDBJ whole genome shotgun (WGS) entry which is preliminary data.</text>
</comment>
<accession>A0A373A449</accession>
<dbReference type="GO" id="GO:0003700">
    <property type="term" value="F:DNA-binding transcription factor activity"/>
    <property type="evidence" value="ECO:0007669"/>
    <property type="project" value="InterPro"/>
</dbReference>